<feature type="compositionally biased region" description="Polar residues" evidence="1">
    <location>
        <begin position="192"/>
        <end position="201"/>
    </location>
</feature>
<accession>A0A1B9GW36</accession>
<sequence>MAELKVSVVGWIPLPSHTSDKNPAHTRLARQSQEFDALLSATITAPRLSGSKVQKLAALATQLVAEDHHIVTTFFKLNASLPSATQARISSLYVFDAIARGARSDVNKGKGKEVNQQRGKGTQAGLLLKLEGVVDSWIDGMLEDGKGSLWVEGKEKTRKIIDIWTKNGTFPQYCLDRLSLKVANAGAGPSHPSESAVQVQTSGSGSGIKGGNGQGSTTPPYPPPVSAPWLAAATAAAPSSSSSSSSNPPGSLPAEILKMLGIATTPTAGSHTPPPPASSLPTPIGGAGPSTPNIANVAAPPAAPASAPATAAMPTGIDIAAILASVNRQAMPTPAPINAPAANPPQQGLPFPAAGPSSNPALQPPGGVPDLSKLAGLIPANLVPAPSQNQANGPSSAVQAQIGQNPSLNTTQQAALAKFAALAQAGPPPPPSMSSAAVAVAPAPPPFQRNTSSGPVIPQGAAFSHSPAHQSIVSGTGYAVPSAGASAGMASGGYGQSRSPKNGFHGDRRGSYERDGKPYDTQGGYSQRHEAGAGPGPSRSGGFAGRGNRRGGGGGITFDGGRRRDRSVHRSASPNRDREQGRGQSQGYRGRLEQSSDGGWGNARRGRGGTMGQTGQRPYNGQVRTPGSSGFDDSYNQSQGGQMYASKGPSQPPSTGDQRGPAAVPSAGRAPPPAWMNEGDSGEADRHGGRGASGNNPSEEEQGEGEEDMKLDEDSDNDDEGDSSKLAPQRGSDHAVSGDRHVPSSGWEAFPQQQNHNQNQNQNQSYGPSSYNHNHNDNDNGYPPSASSQNAYTAPGLGPGTGLGDAPMHHRNSDQFQPQPLQRLETFDISSFDPTSPASWTSLGEAWKNTTGSEPNQMELMAFLAGGGGGGGGGGMGMGIGMGMGMNGNGHGN</sequence>
<reference evidence="3 4" key="1">
    <citation type="submission" date="2013-07" db="EMBL/GenBank/DDBJ databases">
        <title>The Genome Sequence of Cryptococcus heveanensis BCC8398.</title>
        <authorList>
            <consortium name="The Broad Institute Genome Sequencing Platform"/>
            <person name="Cuomo C."/>
            <person name="Litvintseva A."/>
            <person name="Chen Y."/>
            <person name="Heitman J."/>
            <person name="Sun S."/>
            <person name="Springer D."/>
            <person name="Dromer F."/>
            <person name="Young S.K."/>
            <person name="Zeng Q."/>
            <person name="Gargeya S."/>
            <person name="Fitzgerald M."/>
            <person name="Abouelleil A."/>
            <person name="Alvarado L."/>
            <person name="Berlin A.M."/>
            <person name="Chapman S.B."/>
            <person name="Dewar J."/>
            <person name="Goldberg J."/>
            <person name="Griggs A."/>
            <person name="Gujja S."/>
            <person name="Hansen M."/>
            <person name="Howarth C."/>
            <person name="Imamovic A."/>
            <person name="Larimer J."/>
            <person name="McCowan C."/>
            <person name="Murphy C."/>
            <person name="Pearson M."/>
            <person name="Priest M."/>
            <person name="Roberts A."/>
            <person name="Saif S."/>
            <person name="Shea T."/>
            <person name="Sykes S."/>
            <person name="Wortman J."/>
            <person name="Nusbaum C."/>
            <person name="Birren B."/>
        </authorList>
    </citation>
    <scope>NUCLEOTIDE SEQUENCE [LARGE SCALE GENOMIC DNA]</scope>
    <source>
        <strain evidence="3 4">BCC8398</strain>
    </source>
</reference>
<feature type="compositionally biased region" description="Gly residues" evidence="1">
    <location>
        <begin position="542"/>
        <end position="558"/>
    </location>
</feature>
<dbReference type="AlphaFoldDB" id="A0A1B9GW36"/>
<feature type="region of interest" description="Disordered" evidence="1">
    <location>
        <begin position="185"/>
        <end position="227"/>
    </location>
</feature>
<feature type="compositionally biased region" description="Low complexity" evidence="1">
    <location>
        <begin position="295"/>
        <end position="306"/>
    </location>
</feature>
<name>A0A1B9GW36_9TREE</name>
<feature type="compositionally biased region" description="Basic and acidic residues" evidence="1">
    <location>
        <begin position="731"/>
        <end position="742"/>
    </location>
</feature>
<feature type="region of interest" description="Disordered" evidence="1">
    <location>
        <begin position="444"/>
        <end position="463"/>
    </location>
</feature>
<evidence type="ECO:0000313" key="3">
    <source>
        <dbReference type="EMBL" id="OCF35125.1"/>
    </source>
</evidence>
<dbReference type="OrthoDB" id="2565241at2759"/>
<dbReference type="STRING" id="1296120.A0A1B9GW36"/>
<dbReference type="PROSITE" id="PS51391">
    <property type="entry name" value="CID"/>
    <property type="match status" value="1"/>
</dbReference>
<dbReference type="InterPro" id="IPR006569">
    <property type="entry name" value="CID_dom"/>
</dbReference>
<feature type="region of interest" description="Disordered" evidence="1">
    <location>
        <begin position="334"/>
        <end position="406"/>
    </location>
</feature>
<evidence type="ECO:0000259" key="2">
    <source>
        <dbReference type="PROSITE" id="PS51391"/>
    </source>
</evidence>
<organism evidence="3 4">
    <name type="scientific">Kwoniella heveanensis BCC8398</name>
    <dbReference type="NCBI Taxonomy" id="1296120"/>
    <lineage>
        <taxon>Eukaryota</taxon>
        <taxon>Fungi</taxon>
        <taxon>Dikarya</taxon>
        <taxon>Basidiomycota</taxon>
        <taxon>Agaricomycotina</taxon>
        <taxon>Tremellomycetes</taxon>
        <taxon>Tremellales</taxon>
        <taxon>Cryptococcaceae</taxon>
        <taxon>Kwoniella</taxon>
    </lineage>
</organism>
<evidence type="ECO:0000313" key="4">
    <source>
        <dbReference type="Proteomes" id="UP000092666"/>
    </source>
</evidence>
<feature type="region of interest" description="Disordered" evidence="1">
    <location>
        <begin position="265"/>
        <end position="306"/>
    </location>
</feature>
<reference evidence="4" key="2">
    <citation type="submission" date="2013-12" db="EMBL/GenBank/DDBJ databases">
        <title>Evolution of pathogenesis and genome organization in the Tremellales.</title>
        <authorList>
            <person name="Cuomo C."/>
            <person name="Litvintseva A."/>
            <person name="Heitman J."/>
            <person name="Chen Y."/>
            <person name="Sun S."/>
            <person name="Springer D."/>
            <person name="Dromer F."/>
            <person name="Young S."/>
            <person name="Zeng Q."/>
            <person name="Chapman S."/>
            <person name="Gujja S."/>
            <person name="Saif S."/>
            <person name="Birren B."/>
        </authorList>
    </citation>
    <scope>NUCLEOTIDE SEQUENCE [LARGE SCALE GENOMIC DNA]</scope>
    <source>
        <strain evidence="4">BCC8398</strain>
    </source>
</reference>
<feature type="compositionally biased region" description="Basic and acidic residues" evidence="1">
    <location>
        <begin position="504"/>
        <end position="518"/>
    </location>
</feature>
<dbReference type="EMBL" id="KI669500">
    <property type="protein sequence ID" value="OCF35125.1"/>
    <property type="molecule type" value="Genomic_DNA"/>
</dbReference>
<proteinExistence type="predicted"/>
<dbReference type="InterPro" id="IPR008942">
    <property type="entry name" value="ENTH_VHS"/>
</dbReference>
<dbReference type="Gene3D" id="1.25.40.90">
    <property type="match status" value="1"/>
</dbReference>
<feature type="domain" description="CID" evidence="2">
    <location>
        <begin position="27"/>
        <end position="186"/>
    </location>
</feature>
<keyword evidence="4" id="KW-1185">Reference proteome</keyword>
<dbReference type="Proteomes" id="UP000092666">
    <property type="component" value="Unassembled WGS sequence"/>
</dbReference>
<feature type="region of interest" description="Disordered" evidence="1">
    <location>
        <begin position="472"/>
        <end position="815"/>
    </location>
</feature>
<feature type="compositionally biased region" description="Low complexity" evidence="1">
    <location>
        <begin position="334"/>
        <end position="345"/>
    </location>
</feature>
<protein>
    <recommendedName>
        <fullName evidence="2">CID domain-containing protein</fullName>
    </recommendedName>
</protein>
<evidence type="ECO:0000256" key="1">
    <source>
        <dbReference type="SAM" id="MobiDB-lite"/>
    </source>
</evidence>
<feature type="compositionally biased region" description="Gly residues" evidence="1">
    <location>
        <begin position="204"/>
        <end position="214"/>
    </location>
</feature>
<feature type="region of interest" description="Disordered" evidence="1">
    <location>
        <begin position="830"/>
        <end position="852"/>
    </location>
</feature>
<feature type="compositionally biased region" description="Acidic residues" evidence="1">
    <location>
        <begin position="698"/>
        <end position="721"/>
    </location>
</feature>
<gene>
    <name evidence="3" type="ORF">I316_03166</name>
</gene>
<feature type="compositionally biased region" description="Low complexity" evidence="1">
    <location>
        <begin position="752"/>
        <end position="764"/>
    </location>
</feature>
<feature type="compositionally biased region" description="Polar residues" evidence="1">
    <location>
        <begin position="386"/>
        <end position="406"/>
    </location>
</feature>